<gene>
    <name evidence="1" type="ORF">B0H17DRAFT_1201203</name>
</gene>
<organism evidence="1 2">
    <name type="scientific">Mycena rosella</name>
    <name type="common">Pink bonnet</name>
    <name type="synonym">Agaricus rosellus</name>
    <dbReference type="NCBI Taxonomy" id="1033263"/>
    <lineage>
        <taxon>Eukaryota</taxon>
        <taxon>Fungi</taxon>
        <taxon>Dikarya</taxon>
        <taxon>Basidiomycota</taxon>
        <taxon>Agaricomycotina</taxon>
        <taxon>Agaricomycetes</taxon>
        <taxon>Agaricomycetidae</taxon>
        <taxon>Agaricales</taxon>
        <taxon>Marasmiineae</taxon>
        <taxon>Mycenaceae</taxon>
        <taxon>Mycena</taxon>
    </lineage>
</organism>
<name>A0AAD7DH21_MYCRO</name>
<dbReference type="Proteomes" id="UP001221757">
    <property type="component" value="Unassembled WGS sequence"/>
</dbReference>
<evidence type="ECO:0000313" key="1">
    <source>
        <dbReference type="EMBL" id="KAJ7691357.1"/>
    </source>
</evidence>
<evidence type="ECO:0008006" key="3">
    <source>
        <dbReference type="Google" id="ProtNLM"/>
    </source>
</evidence>
<protein>
    <recommendedName>
        <fullName evidence="3">F-box domain-containing protein</fullName>
    </recommendedName>
</protein>
<dbReference type="AlphaFoldDB" id="A0AAD7DH21"/>
<dbReference type="EMBL" id="JARKIE010000059">
    <property type="protein sequence ID" value="KAJ7691357.1"/>
    <property type="molecule type" value="Genomic_DNA"/>
</dbReference>
<comment type="caution">
    <text evidence="1">The sequence shown here is derived from an EMBL/GenBank/DDBJ whole genome shotgun (WGS) entry which is preliminary data.</text>
</comment>
<reference evidence="1" key="1">
    <citation type="submission" date="2023-03" db="EMBL/GenBank/DDBJ databases">
        <title>Massive genome expansion in bonnet fungi (Mycena s.s.) driven by repeated elements and novel gene families across ecological guilds.</title>
        <authorList>
            <consortium name="Lawrence Berkeley National Laboratory"/>
            <person name="Harder C.B."/>
            <person name="Miyauchi S."/>
            <person name="Viragh M."/>
            <person name="Kuo A."/>
            <person name="Thoen E."/>
            <person name="Andreopoulos B."/>
            <person name="Lu D."/>
            <person name="Skrede I."/>
            <person name="Drula E."/>
            <person name="Henrissat B."/>
            <person name="Morin E."/>
            <person name="Kohler A."/>
            <person name="Barry K."/>
            <person name="LaButti K."/>
            <person name="Morin E."/>
            <person name="Salamov A."/>
            <person name="Lipzen A."/>
            <person name="Mereny Z."/>
            <person name="Hegedus B."/>
            <person name="Baldrian P."/>
            <person name="Stursova M."/>
            <person name="Weitz H."/>
            <person name="Taylor A."/>
            <person name="Grigoriev I.V."/>
            <person name="Nagy L.G."/>
            <person name="Martin F."/>
            <person name="Kauserud H."/>
        </authorList>
    </citation>
    <scope>NUCLEOTIDE SEQUENCE</scope>
    <source>
        <strain evidence="1">CBHHK067</strain>
    </source>
</reference>
<sequence>MPLQGRIQSKSVASIGPFFRQTHSVQWRTFVCTLKLPILLPLAEIQGRIPLLQNLSVYGDIRARSAATKAITAFSDAPDLREAALHDISLGWISLPWAQLTRLECNGQSVYECVEILHHTHRLEILSVTLGRHRVGAPPPPIRLDCLHTLTLSAPLQNNMALLYFLTLPALQHLDIIDEASAGKLFEFLTRSQCRLRSISLSADPTFGRPEPFAGVPVLEAVGTVNAVNLHRLASSKDLIQIFSRIATDPGFLPNLDTLCIEQCWSKIPYPEVIKMLQARWYGRSNGSTRFKSFRFARDPRSLPSISWPAERLLSELLGDLVTDGLEFVAQTR</sequence>
<evidence type="ECO:0000313" key="2">
    <source>
        <dbReference type="Proteomes" id="UP001221757"/>
    </source>
</evidence>
<proteinExistence type="predicted"/>
<accession>A0AAD7DH21</accession>
<keyword evidence="2" id="KW-1185">Reference proteome</keyword>